<evidence type="ECO:0000313" key="4">
    <source>
        <dbReference type="EMBL" id="GFP99633.1"/>
    </source>
</evidence>
<dbReference type="InterPro" id="IPR044299">
    <property type="entry name" value="GIS3/ZFP5/ZFP6"/>
</dbReference>
<dbReference type="GO" id="GO:0009740">
    <property type="term" value="P:gibberellic acid mediated signaling pathway"/>
    <property type="evidence" value="ECO:0007669"/>
    <property type="project" value="TreeGrafter"/>
</dbReference>
<feature type="region of interest" description="Disordered" evidence="2">
    <location>
        <begin position="1"/>
        <end position="25"/>
    </location>
</feature>
<evidence type="ECO:0000259" key="3">
    <source>
        <dbReference type="PROSITE" id="PS50157"/>
    </source>
</evidence>
<dbReference type="GO" id="GO:0000976">
    <property type="term" value="F:transcription cis-regulatory region binding"/>
    <property type="evidence" value="ECO:0007669"/>
    <property type="project" value="TreeGrafter"/>
</dbReference>
<dbReference type="GO" id="GO:0008270">
    <property type="term" value="F:zinc ion binding"/>
    <property type="evidence" value="ECO:0007669"/>
    <property type="project" value="UniProtKB-KW"/>
</dbReference>
<feature type="compositionally biased region" description="Basic and acidic residues" evidence="2">
    <location>
        <begin position="12"/>
        <end position="25"/>
    </location>
</feature>
<dbReference type="GO" id="GO:0003700">
    <property type="term" value="F:DNA-binding transcription factor activity"/>
    <property type="evidence" value="ECO:0007669"/>
    <property type="project" value="TreeGrafter"/>
</dbReference>
<name>A0A830CUX5_9LAMI</name>
<dbReference type="SUPFAM" id="SSF57667">
    <property type="entry name" value="beta-beta-alpha zinc fingers"/>
    <property type="match status" value="1"/>
</dbReference>
<dbReference type="GO" id="GO:0005634">
    <property type="term" value="C:nucleus"/>
    <property type="evidence" value="ECO:0007669"/>
    <property type="project" value="TreeGrafter"/>
</dbReference>
<comment type="caution">
    <text evidence="4">The sequence shown here is derived from an EMBL/GenBank/DDBJ whole genome shotgun (WGS) entry which is preliminary data.</text>
</comment>
<evidence type="ECO:0000256" key="2">
    <source>
        <dbReference type="SAM" id="MobiDB-lite"/>
    </source>
</evidence>
<evidence type="ECO:0000256" key="1">
    <source>
        <dbReference type="PROSITE-ProRule" id="PRU00042"/>
    </source>
</evidence>
<dbReference type="Proteomes" id="UP000653305">
    <property type="component" value="Unassembled WGS sequence"/>
</dbReference>
<protein>
    <submittedName>
        <fullName evidence="4">Zinc finger protein 6</fullName>
    </submittedName>
</protein>
<evidence type="ECO:0000313" key="5">
    <source>
        <dbReference type="Proteomes" id="UP000653305"/>
    </source>
</evidence>
<keyword evidence="1" id="KW-0479">Metal-binding</keyword>
<keyword evidence="5" id="KW-1185">Reference proteome</keyword>
<dbReference type="EMBL" id="BMAC01000582">
    <property type="protein sequence ID" value="GFP99633.1"/>
    <property type="molecule type" value="Genomic_DNA"/>
</dbReference>
<dbReference type="InterPro" id="IPR036236">
    <property type="entry name" value="Znf_C2H2_sf"/>
</dbReference>
<dbReference type="Gene3D" id="3.30.160.60">
    <property type="entry name" value="Classic Zinc Finger"/>
    <property type="match status" value="1"/>
</dbReference>
<dbReference type="InterPro" id="IPR013087">
    <property type="entry name" value="Znf_C2H2_type"/>
</dbReference>
<dbReference type="GO" id="GO:0009736">
    <property type="term" value="P:cytokinin-activated signaling pathway"/>
    <property type="evidence" value="ECO:0007669"/>
    <property type="project" value="TreeGrafter"/>
</dbReference>
<keyword evidence="1" id="KW-0863">Zinc-finger</keyword>
<feature type="region of interest" description="Disordered" evidence="2">
    <location>
        <begin position="161"/>
        <end position="186"/>
    </location>
</feature>
<dbReference type="PROSITE" id="PS50157">
    <property type="entry name" value="ZINC_FINGER_C2H2_2"/>
    <property type="match status" value="1"/>
</dbReference>
<dbReference type="AlphaFoldDB" id="A0A830CUX5"/>
<organism evidence="4 5">
    <name type="scientific">Phtheirospermum japonicum</name>
    <dbReference type="NCBI Taxonomy" id="374723"/>
    <lineage>
        <taxon>Eukaryota</taxon>
        <taxon>Viridiplantae</taxon>
        <taxon>Streptophyta</taxon>
        <taxon>Embryophyta</taxon>
        <taxon>Tracheophyta</taxon>
        <taxon>Spermatophyta</taxon>
        <taxon>Magnoliopsida</taxon>
        <taxon>eudicotyledons</taxon>
        <taxon>Gunneridae</taxon>
        <taxon>Pentapetalae</taxon>
        <taxon>asterids</taxon>
        <taxon>lamiids</taxon>
        <taxon>Lamiales</taxon>
        <taxon>Orobanchaceae</taxon>
        <taxon>Orobanchaceae incertae sedis</taxon>
        <taxon>Phtheirospermum</taxon>
    </lineage>
</organism>
<dbReference type="PROSITE" id="PS00028">
    <property type="entry name" value="ZINC_FINGER_C2H2_1"/>
    <property type="match status" value="1"/>
</dbReference>
<sequence length="186" mass="20494">MELDNSSSCDQPAEHQEYSNSSSDHHDHVVKLFGFPVTNCGKVPILQQQQQQIDHIIENKRFECQHCHRKFANSQALGGHQNAHKKERQRAKRAHFAVVADHHHRRLGSAAVHMIHPHGARAGPGAPNASDHHQNVVGVPQVLSGVPLRYRSGFQWAVPQQAAQGDVGPSRALTDGGEGLDVDLHL</sequence>
<reference evidence="4" key="1">
    <citation type="submission" date="2020-07" db="EMBL/GenBank/DDBJ databases">
        <title>Ethylene signaling mediates host invasion by parasitic plants.</title>
        <authorList>
            <person name="Yoshida S."/>
        </authorList>
    </citation>
    <scope>NUCLEOTIDE SEQUENCE</scope>
    <source>
        <strain evidence="4">Okayama</strain>
    </source>
</reference>
<proteinExistence type="predicted"/>
<gene>
    <name evidence="4" type="ORF">PHJA_002107400</name>
</gene>
<dbReference type="PANTHER" id="PTHR46353:SF23">
    <property type="entry name" value="C2H2 ZINC FINGER-CONTAINING PROTEIN-RELATED"/>
    <property type="match status" value="1"/>
</dbReference>
<feature type="compositionally biased region" description="Polar residues" evidence="2">
    <location>
        <begin position="1"/>
        <end position="10"/>
    </location>
</feature>
<feature type="domain" description="C2H2-type" evidence="3">
    <location>
        <begin position="62"/>
        <end position="89"/>
    </location>
</feature>
<dbReference type="PANTHER" id="PTHR46353">
    <property type="entry name" value="ZINC FINGER PROTEIN 5"/>
    <property type="match status" value="1"/>
</dbReference>
<keyword evidence="1" id="KW-0862">Zinc</keyword>
<dbReference type="OrthoDB" id="772256at2759"/>
<accession>A0A830CUX5</accession>
<dbReference type="GO" id="GO:0010090">
    <property type="term" value="P:trichome morphogenesis"/>
    <property type="evidence" value="ECO:0007669"/>
    <property type="project" value="InterPro"/>
</dbReference>